<evidence type="ECO:0000313" key="2">
    <source>
        <dbReference type="Proteomes" id="UP000190256"/>
    </source>
</evidence>
<organism evidence="1 2">
    <name type="scientific">Clostridium tepidum</name>
    <dbReference type="NCBI Taxonomy" id="1962263"/>
    <lineage>
        <taxon>Bacteria</taxon>
        <taxon>Bacillati</taxon>
        <taxon>Bacillota</taxon>
        <taxon>Clostridia</taxon>
        <taxon>Eubacteriales</taxon>
        <taxon>Clostridiaceae</taxon>
        <taxon>Clostridium</taxon>
    </lineage>
</organism>
<dbReference type="Proteomes" id="UP000190256">
    <property type="component" value="Unassembled WGS sequence"/>
</dbReference>
<evidence type="ECO:0000313" key="1">
    <source>
        <dbReference type="EMBL" id="OOO69907.1"/>
    </source>
</evidence>
<sequence>MNDKEIILSKIAEIISRPGFLIEKNSEFKARLKCTGLNDYYEKYIDYLIPYFYKQGYAQKFKNPNEEYDVFLGLDGIFSDLYKDDRHEDIINLLKEITKSFNVWYVSEDGSEDFEELARLYEILGLSIILESGKVKVSACMRSDFTRVNEIFSVESWIKNNHIEVHDAYESAIDAYTQGHSGACIESCRTCIVSIFSKYKGTENFAKWMRGVFNTSGDCKTASVKDLDAALKSDLKKEDLADFFNENKDGKLTKTKTVYMIYSMMSDYGTHRNENTIESPTNEDALFCLRLTDSILFWVYSKNK</sequence>
<reference evidence="1 2" key="1">
    <citation type="submission" date="2016-12" db="EMBL/GenBank/DDBJ databases">
        <title>Clostridium tepidum sp. nov., a close relative of Clostridium sporogenes and Clostridium botulinum Group I.</title>
        <authorList>
            <person name="Dobritsa A.P."/>
            <person name="Kutumbaka K.K."/>
            <person name="Werner K."/>
            <person name="Wiedmann M."/>
            <person name="Asmus A."/>
            <person name="Samadpour M."/>
        </authorList>
    </citation>
    <scope>NUCLEOTIDE SEQUENCE [LARGE SCALE GENOMIC DNA]</scope>
    <source>
        <strain evidence="1 2">IEH 97212</strain>
    </source>
</reference>
<gene>
    <name evidence="1" type="ORF">BS638_00535</name>
</gene>
<dbReference type="AlphaFoldDB" id="A0A1S9IHY6"/>
<comment type="caution">
    <text evidence="1">The sequence shown here is derived from an EMBL/GenBank/DDBJ whole genome shotgun (WGS) entry which is preliminary data.</text>
</comment>
<protein>
    <submittedName>
        <fullName evidence="1">Uncharacterized protein</fullName>
    </submittedName>
</protein>
<dbReference type="EMBL" id="MRAE01000001">
    <property type="protein sequence ID" value="OOO69907.1"/>
    <property type="molecule type" value="Genomic_DNA"/>
</dbReference>
<dbReference type="OrthoDB" id="2894779at2"/>
<accession>A0A1S9IHY6</accession>
<name>A0A1S9IHY6_9CLOT</name>
<proteinExistence type="predicted"/>